<dbReference type="InterPro" id="IPR006860">
    <property type="entry name" value="FecR"/>
</dbReference>
<keyword evidence="1" id="KW-1133">Transmembrane helix</keyword>
<evidence type="ECO:0000259" key="2">
    <source>
        <dbReference type="Pfam" id="PF04773"/>
    </source>
</evidence>
<feature type="domain" description="FecR protein" evidence="2">
    <location>
        <begin position="190"/>
        <end position="282"/>
    </location>
</feature>
<keyword evidence="1" id="KW-0812">Transmembrane</keyword>
<dbReference type="Proteomes" id="UP000190852">
    <property type="component" value="Unassembled WGS sequence"/>
</dbReference>
<proteinExistence type="predicted"/>
<keyword evidence="5" id="KW-1185">Reference proteome</keyword>
<protein>
    <submittedName>
        <fullName evidence="4">FecR family protein</fullName>
    </submittedName>
</protein>
<dbReference type="GO" id="GO:0016989">
    <property type="term" value="F:sigma factor antagonist activity"/>
    <property type="evidence" value="ECO:0007669"/>
    <property type="project" value="TreeGrafter"/>
</dbReference>
<dbReference type="AlphaFoldDB" id="A0A1T5A8B6"/>
<evidence type="ECO:0000256" key="1">
    <source>
        <dbReference type="SAM" id="Phobius"/>
    </source>
</evidence>
<dbReference type="FunFam" id="2.60.120.1440:FF:000001">
    <property type="entry name" value="Putative anti-sigma factor"/>
    <property type="match status" value="1"/>
</dbReference>
<dbReference type="Pfam" id="PF04773">
    <property type="entry name" value="FecR"/>
    <property type="match status" value="1"/>
</dbReference>
<dbReference type="PANTHER" id="PTHR30273">
    <property type="entry name" value="PERIPLASMIC SIGNAL SENSOR AND SIGMA FACTOR ACTIVATOR FECR-RELATED"/>
    <property type="match status" value="1"/>
</dbReference>
<gene>
    <name evidence="4" type="ORF">SAMN05660349_00519</name>
</gene>
<dbReference type="InterPro" id="IPR032508">
    <property type="entry name" value="FecR_C"/>
</dbReference>
<name>A0A1T5A8B6_9BACT</name>
<organism evidence="4 5">
    <name type="scientific">Parabacteroides chartae</name>
    <dbReference type="NCBI Taxonomy" id="1037355"/>
    <lineage>
        <taxon>Bacteria</taxon>
        <taxon>Pseudomonadati</taxon>
        <taxon>Bacteroidota</taxon>
        <taxon>Bacteroidia</taxon>
        <taxon>Bacteroidales</taxon>
        <taxon>Tannerellaceae</taxon>
        <taxon>Parabacteroides</taxon>
    </lineage>
</organism>
<dbReference type="EMBL" id="FUYQ01000002">
    <property type="protein sequence ID" value="SKB30967.1"/>
    <property type="molecule type" value="Genomic_DNA"/>
</dbReference>
<reference evidence="5" key="1">
    <citation type="submission" date="2017-02" db="EMBL/GenBank/DDBJ databases">
        <authorList>
            <person name="Varghese N."/>
            <person name="Submissions S."/>
        </authorList>
    </citation>
    <scope>NUCLEOTIDE SEQUENCE [LARGE SCALE GENOMIC DNA]</scope>
    <source>
        <strain evidence="5">DSM 24967</strain>
    </source>
</reference>
<dbReference type="Gene3D" id="3.55.50.30">
    <property type="match status" value="1"/>
</dbReference>
<dbReference type="Pfam" id="PF16344">
    <property type="entry name" value="FecR_C"/>
    <property type="match status" value="1"/>
</dbReference>
<dbReference type="InterPro" id="IPR012373">
    <property type="entry name" value="Ferrdict_sens_TM"/>
</dbReference>
<feature type="domain" description="Protein FecR C-terminal" evidence="3">
    <location>
        <begin position="324"/>
        <end position="391"/>
    </location>
</feature>
<evidence type="ECO:0000259" key="3">
    <source>
        <dbReference type="Pfam" id="PF16344"/>
    </source>
</evidence>
<dbReference type="PANTHER" id="PTHR30273:SF2">
    <property type="entry name" value="PROTEIN FECR"/>
    <property type="match status" value="1"/>
</dbReference>
<feature type="transmembrane region" description="Helical" evidence="1">
    <location>
        <begin position="93"/>
        <end position="114"/>
    </location>
</feature>
<sequence length="396" mass="45679">MDNKENIYSLDHFLNNDEFIRWIIDSTPELDIQWNKFIKENPQAISNMNRAKEILQSVEMNSYSLSDHEKETIYRNLQHEFSAKKHQRKNRIFYRYAAACVAIISLLGSLFFIYNQSGISPNELIVANDIKIDSTLTNIELITQRSKKVLIEKHPTIQYNSTGKVYVNDQETELTAKGEQADSELNTLIVPNGRRTTLILEDGSKVWVNSGTVLTFPTSFDKENRTISVNGEIYIEVAKDVTRPFYVKTSNFDIRVLGTKFNVSAYNEDASKQVVLVQGSVQIENQQNLRALMHPNELFSLNNGQQSIREVNVYDYISWKDGFLQFSSESLESICQRLSRHYRIKIHCDEESKKQKFSGKLVLFDDFSKVLTTLSDIIPIKYTQAKNEINISINNK</sequence>
<dbReference type="RefSeq" id="WP_079682238.1">
    <property type="nucleotide sequence ID" value="NZ_FUYQ01000002.1"/>
</dbReference>
<dbReference type="Gene3D" id="2.60.120.1440">
    <property type="match status" value="1"/>
</dbReference>
<evidence type="ECO:0000313" key="5">
    <source>
        <dbReference type="Proteomes" id="UP000190852"/>
    </source>
</evidence>
<keyword evidence="1" id="KW-0472">Membrane</keyword>
<accession>A0A1T5A8B6</accession>
<evidence type="ECO:0000313" key="4">
    <source>
        <dbReference type="EMBL" id="SKB30967.1"/>
    </source>
</evidence>